<dbReference type="Gene3D" id="1.20.58.2190">
    <property type="match status" value="1"/>
</dbReference>
<reference evidence="3 4" key="1">
    <citation type="journal article" date="2019" name="New Phytol.">
        <title>Comparative genomics reveals unique wood-decay strategies and fruiting body development in the Schizophyllaceae.</title>
        <authorList>
            <person name="Almasi E."/>
            <person name="Sahu N."/>
            <person name="Krizsan K."/>
            <person name="Balint B."/>
            <person name="Kovacs G.M."/>
            <person name="Kiss B."/>
            <person name="Cseklye J."/>
            <person name="Drula E."/>
            <person name="Henrissat B."/>
            <person name="Nagy I."/>
            <person name="Chovatia M."/>
            <person name="Adam C."/>
            <person name="LaButti K."/>
            <person name="Lipzen A."/>
            <person name="Riley R."/>
            <person name="Grigoriev I.V."/>
            <person name="Nagy L.G."/>
        </authorList>
    </citation>
    <scope>NUCLEOTIDE SEQUENCE [LARGE SCALE GENOMIC DNA]</scope>
    <source>
        <strain evidence="3 4">NL-1724</strain>
    </source>
</reference>
<feature type="compositionally biased region" description="Low complexity" evidence="1">
    <location>
        <begin position="196"/>
        <end position="207"/>
    </location>
</feature>
<evidence type="ECO:0000259" key="2">
    <source>
        <dbReference type="Pfam" id="PF09409"/>
    </source>
</evidence>
<feature type="compositionally biased region" description="Acidic residues" evidence="1">
    <location>
        <begin position="221"/>
        <end position="232"/>
    </location>
</feature>
<comment type="caution">
    <text evidence="3">The sequence shown here is derived from an EMBL/GenBank/DDBJ whole genome shotgun (WGS) entry which is preliminary data.</text>
</comment>
<organism evidence="3 4">
    <name type="scientific">Schizophyllum amplum</name>
    <dbReference type="NCBI Taxonomy" id="97359"/>
    <lineage>
        <taxon>Eukaryota</taxon>
        <taxon>Fungi</taxon>
        <taxon>Dikarya</taxon>
        <taxon>Basidiomycota</taxon>
        <taxon>Agaricomycotina</taxon>
        <taxon>Agaricomycetes</taxon>
        <taxon>Agaricomycetidae</taxon>
        <taxon>Agaricales</taxon>
        <taxon>Schizophyllaceae</taxon>
        <taxon>Schizophyllum</taxon>
    </lineage>
</organism>
<feature type="region of interest" description="Disordered" evidence="1">
    <location>
        <begin position="178"/>
        <end position="260"/>
    </location>
</feature>
<keyword evidence="4" id="KW-1185">Reference proteome</keyword>
<gene>
    <name evidence="3" type="ORF">BD626DRAFT_479843</name>
</gene>
<dbReference type="InterPro" id="IPR036339">
    <property type="entry name" value="PUB-like_dom_sf"/>
</dbReference>
<evidence type="ECO:0000256" key="1">
    <source>
        <dbReference type="SAM" id="MobiDB-lite"/>
    </source>
</evidence>
<dbReference type="Pfam" id="PF09409">
    <property type="entry name" value="PUB"/>
    <property type="match status" value="1"/>
</dbReference>
<dbReference type="OrthoDB" id="49605at2759"/>
<dbReference type="Proteomes" id="UP000320762">
    <property type="component" value="Unassembled WGS sequence"/>
</dbReference>
<dbReference type="CDD" id="cd09212">
    <property type="entry name" value="PUB"/>
    <property type="match status" value="1"/>
</dbReference>
<dbReference type="SUPFAM" id="SSF143503">
    <property type="entry name" value="PUG domain-like"/>
    <property type="match status" value="1"/>
</dbReference>
<sequence length="260" mass="29253">MTASPDAALAAVERRLQALPSQPTAAQLAAEHDKRQKMRRMIDPGIVRPNSIEQALASMKILLAIAENLLREPDNPKFRQFKPTNNTIKKNLIDVKGALEYAVEMGFRPEVVEFQPYYTFNPKHRHELEIGAACLREFINRETEKTERAAVAKKNEKAAREAAALKVKLAYMDDRQRKLENDERERVAREAREQARAAAEALKAANPSSPPTSPRPQSEMAVDEDEDDDDEDMGPRVRRRKGRTMPGVGHVLGAPSHDDE</sequence>
<feature type="compositionally biased region" description="Basic and acidic residues" evidence="1">
    <location>
        <begin position="178"/>
        <end position="195"/>
    </location>
</feature>
<feature type="domain" description="PUB" evidence="2">
    <location>
        <begin position="53"/>
        <end position="122"/>
    </location>
</feature>
<dbReference type="EMBL" id="VDMD01000002">
    <property type="protein sequence ID" value="TRM67790.1"/>
    <property type="molecule type" value="Genomic_DNA"/>
</dbReference>
<proteinExistence type="predicted"/>
<accession>A0A550CSL8</accession>
<evidence type="ECO:0000313" key="4">
    <source>
        <dbReference type="Proteomes" id="UP000320762"/>
    </source>
</evidence>
<name>A0A550CSL8_9AGAR</name>
<evidence type="ECO:0000313" key="3">
    <source>
        <dbReference type="EMBL" id="TRM67790.1"/>
    </source>
</evidence>
<protein>
    <recommendedName>
        <fullName evidence="2">PUB domain-containing protein</fullName>
    </recommendedName>
</protein>
<dbReference type="InterPro" id="IPR018997">
    <property type="entry name" value="PUB_domain"/>
</dbReference>
<dbReference type="AlphaFoldDB" id="A0A550CSL8"/>
<dbReference type="STRING" id="97359.A0A550CSL8"/>